<keyword evidence="5" id="KW-0732">Signal</keyword>
<evidence type="ECO:0000256" key="3">
    <source>
        <dbReference type="PIRSR" id="PIRSR601952-2"/>
    </source>
</evidence>
<keyword evidence="3" id="KW-0479">Metal-binding</keyword>
<keyword evidence="1" id="KW-0597">Phosphoprotein</keyword>
<reference evidence="6 7" key="1">
    <citation type="submission" date="2018-06" db="EMBL/GenBank/DDBJ databases">
        <title>Genome conservation of Clostridium tetani.</title>
        <authorList>
            <person name="Bruggemann H."/>
            <person name="Popoff M.R."/>
        </authorList>
    </citation>
    <scope>NUCLEOTIDE SEQUENCE [LARGE SCALE GENOMIC DNA]</scope>
    <source>
        <strain evidence="6 7">2017.061</strain>
    </source>
</reference>
<feature type="binding site" evidence="3">
    <location>
        <position position="323"/>
    </location>
    <ligand>
        <name>Zn(2+)</name>
        <dbReference type="ChEBI" id="CHEBI:29105"/>
        <label>2</label>
    </ligand>
</feature>
<feature type="binding site" evidence="3">
    <location>
        <position position="285"/>
    </location>
    <ligand>
        <name>Zn(2+)</name>
        <dbReference type="ChEBI" id="CHEBI:29105"/>
        <label>2</label>
    </ligand>
</feature>
<evidence type="ECO:0000256" key="4">
    <source>
        <dbReference type="RuleBase" id="RU003946"/>
    </source>
</evidence>
<dbReference type="EMBL" id="QMAP01000013">
    <property type="protein sequence ID" value="RXI45347.1"/>
    <property type="molecule type" value="Genomic_DNA"/>
</dbReference>
<dbReference type="PRINTS" id="PR00113">
    <property type="entry name" value="ALKPHPHTASE"/>
</dbReference>
<dbReference type="Pfam" id="PF00245">
    <property type="entry name" value="Alk_phosphatase"/>
    <property type="match status" value="1"/>
</dbReference>
<feature type="signal peptide" evidence="5">
    <location>
        <begin position="1"/>
        <end position="23"/>
    </location>
</feature>
<feature type="active site" description="Phosphoserine intermediate" evidence="2">
    <location>
        <position position="88"/>
    </location>
</feature>
<comment type="caution">
    <text evidence="6">The sequence shown here is derived from an EMBL/GenBank/DDBJ whole genome shotgun (WGS) entry which is preliminary data.</text>
</comment>
<comment type="cofactor">
    <cofactor evidence="3">
        <name>Mg(2+)</name>
        <dbReference type="ChEBI" id="CHEBI:18420"/>
    </cofactor>
    <text evidence="3">Binds 1 Mg(2+) ion.</text>
</comment>
<dbReference type="Gene3D" id="1.10.60.40">
    <property type="match status" value="1"/>
</dbReference>
<dbReference type="Proteomes" id="UP000290921">
    <property type="component" value="Unassembled WGS sequence"/>
</dbReference>
<comment type="similarity">
    <text evidence="4">Belongs to the alkaline phosphatase family.</text>
</comment>
<dbReference type="SMART" id="SM00098">
    <property type="entry name" value="alkPPc"/>
    <property type="match status" value="1"/>
</dbReference>
<dbReference type="PANTHER" id="PTHR11596:SF5">
    <property type="entry name" value="ALKALINE PHOSPHATASE"/>
    <property type="match status" value="1"/>
</dbReference>
<name>A0A4Q0VBG7_CLOTA</name>
<evidence type="ECO:0000256" key="2">
    <source>
        <dbReference type="PIRSR" id="PIRSR601952-1"/>
    </source>
</evidence>
<gene>
    <name evidence="6" type="ORF">DP130_12080</name>
</gene>
<comment type="cofactor">
    <cofactor evidence="3">
        <name>Zn(2+)</name>
        <dbReference type="ChEBI" id="CHEBI:29105"/>
    </cofactor>
    <text evidence="3">Binds 2 Zn(2+) ions.</text>
</comment>
<evidence type="ECO:0000313" key="7">
    <source>
        <dbReference type="Proteomes" id="UP000290921"/>
    </source>
</evidence>
<evidence type="ECO:0000313" key="6">
    <source>
        <dbReference type="EMBL" id="RXI45347.1"/>
    </source>
</evidence>
<dbReference type="GO" id="GO:0046872">
    <property type="term" value="F:metal ion binding"/>
    <property type="evidence" value="ECO:0007669"/>
    <property type="project" value="UniProtKB-KW"/>
</dbReference>
<evidence type="ECO:0000256" key="1">
    <source>
        <dbReference type="ARBA" id="ARBA00022553"/>
    </source>
</evidence>
<feature type="binding site" evidence="3">
    <location>
        <position position="47"/>
    </location>
    <ligand>
        <name>Zn(2+)</name>
        <dbReference type="ChEBI" id="CHEBI:29105"/>
        <label>2</label>
    </ligand>
</feature>
<feature type="binding site" evidence="3">
    <location>
        <position position="47"/>
    </location>
    <ligand>
        <name>Mg(2+)</name>
        <dbReference type="ChEBI" id="CHEBI:18420"/>
    </ligand>
</feature>
<organism evidence="6 7">
    <name type="scientific">Clostridium tetani</name>
    <dbReference type="NCBI Taxonomy" id="1513"/>
    <lineage>
        <taxon>Bacteria</taxon>
        <taxon>Bacillati</taxon>
        <taxon>Bacillota</taxon>
        <taxon>Clostridia</taxon>
        <taxon>Eubacteriales</taxon>
        <taxon>Clostridiaceae</taxon>
        <taxon>Clostridium</taxon>
    </lineage>
</organism>
<keyword evidence="3" id="KW-0862">Zinc</keyword>
<dbReference type="RefSeq" id="WP_129030857.1">
    <property type="nucleotide sequence ID" value="NZ_QMAP01000013.1"/>
</dbReference>
<sequence length="551" mass="60498">MFKFKRKKCITFFLSLAMTLNFLMVPNFNKVSASPSKVKNVILLVPDGTGITHTTLARWYKGGEPLAMDEIACGLIRTYSSDAIIADSAPAATAMATGYKSHTGFISVLPDVANMPLLNPIKKGEERRPVASILEGAKLNGMATGIVATCELPHATPASFASHYPNRKAYDTLSEQMVYNDLDILFAGGHDVLIPEKRADKKDMLKILQSKGYDIVKDAEELKNTQAKKVWGLFAPMALDYEFDRSYEQPSLSDMTQKAIDILSNSKKDGFFLMVEGSKIDWASHANDPIGVISDTLAFDNAVSVALNFAKKDKDTVVIVAPDHSNGGMTIGDSTLDKTYDNQPLSTIVAPLKRAKLTGEGIGKKLNVDRSNIKEIMSAYYGIDDLTAKEEQAIKTCDINKVIDIVGPMISKRAHIGWTTKGHSGEEVGLYVYHPKGIRPTGVIQNTDVNKYMCEVLGINLQHVTDTLFLQAEKTFKENEATLSVDSSDKENLVLIVTKDDKTVKFPQNKNIAIVGDETIELPGVTVYTGTKENIEIAKWYLSDKAVNLIK</sequence>
<accession>A0A4Q0VBG7</accession>
<dbReference type="SUPFAM" id="SSF53649">
    <property type="entry name" value="Alkaline phosphatase-like"/>
    <property type="match status" value="1"/>
</dbReference>
<feature type="binding site" evidence="3">
    <location>
        <position position="156"/>
    </location>
    <ligand>
        <name>Mg(2+)</name>
        <dbReference type="ChEBI" id="CHEBI:18420"/>
    </ligand>
</feature>
<dbReference type="AlphaFoldDB" id="A0A4Q0VBG7"/>
<feature type="binding site" evidence="3">
    <location>
        <position position="324"/>
    </location>
    <ligand>
        <name>Zn(2+)</name>
        <dbReference type="ChEBI" id="CHEBI:29105"/>
        <label>2</label>
    </ligand>
</feature>
<dbReference type="InterPro" id="IPR017850">
    <property type="entry name" value="Alkaline_phosphatase_core_sf"/>
</dbReference>
<feature type="binding site" evidence="3">
    <location>
        <position position="154"/>
    </location>
    <ligand>
        <name>Mg(2+)</name>
        <dbReference type="ChEBI" id="CHEBI:18420"/>
    </ligand>
</feature>
<keyword evidence="3" id="KW-0460">Magnesium</keyword>
<dbReference type="PANTHER" id="PTHR11596">
    <property type="entry name" value="ALKALINE PHOSPHATASE"/>
    <property type="match status" value="1"/>
</dbReference>
<dbReference type="CDD" id="cd16012">
    <property type="entry name" value="ALP"/>
    <property type="match status" value="1"/>
</dbReference>
<feature type="chain" id="PRO_5039318821" evidence="5">
    <location>
        <begin position="24"/>
        <end position="551"/>
    </location>
</feature>
<feature type="binding site" evidence="3">
    <location>
        <position position="423"/>
    </location>
    <ligand>
        <name>Zn(2+)</name>
        <dbReference type="ChEBI" id="CHEBI:29105"/>
        <label>2</label>
    </ligand>
</feature>
<dbReference type="Gene3D" id="3.40.720.10">
    <property type="entry name" value="Alkaline Phosphatase, subunit A"/>
    <property type="match status" value="1"/>
</dbReference>
<protein>
    <submittedName>
        <fullName evidence="6">Alkaline phosphatase</fullName>
    </submittedName>
</protein>
<feature type="binding site" evidence="3">
    <location>
        <position position="276"/>
    </location>
    <ligand>
        <name>Mg(2+)</name>
        <dbReference type="ChEBI" id="CHEBI:18420"/>
    </ligand>
</feature>
<dbReference type="InterPro" id="IPR001952">
    <property type="entry name" value="Alkaline_phosphatase"/>
</dbReference>
<feature type="binding site" evidence="3">
    <location>
        <position position="281"/>
    </location>
    <ligand>
        <name>Zn(2+)</name>
        <dbReference type="ChEBI" id="CHEBI:29105"/>
        <label>2</label>
    </ligand>
</feature>
<evidence type="ECO:0000256" key="5">
    <source>
        <dbReference type="SAM" id="SignalP"/>
    </source>
</evidence>
<proteinExistence type="inferred from homology"/>
<dbReference type="GO" id="GO:0004035">
    <property type="term" value="F:alkaline phosphatase activity"/>
    <property type="evidence" value="ECO:0007669"/>
    <property type="project" value="TreeGrafter"/>
</dbReference>